<dbReference type="PROSITE" id="PS51683">
    <property type="entry name" value="SAM_OMT_II"/>
    <property type="match status" value="1"/>
</dbReference>
<keyword evidence="3" id="KW-0949">S-adenosyl-L-methionine</keyword>
<keyword evidence="1" id="KW-0489">Methyltransferase</keyword>
<dbReference type="SUPFAM" id="SSF53335">
    <property type="entry name" value="S-adenosyl-L-methionine-dependent methyltransferases"/>
    <property type="match status" value="1"/>
</dbReference>
<dbReference type="Proteomes" id="UP001194746">
    <property type="component" value="Unassembled WGS sequence"/>
</dbReference>
<evidence type="ECO:0000313" key="7">
    <source>
        <dbReference type="Proteomes" id="UP001194746"/>
    </source>
</evidence>
<dbReference type="GO" id="GO:0032259">
    <property type="term" value="P:methylation"/>
    <property type="evidence" value="ECO:0007669"/>
    <property type="project" value="UniProtKB-KW"/>
</dbReference>
<comment type="similarity">
    <text evidence="4">Belongs to the class I-like SAM-binding methyltransferase superfamily. Cation-independent O-methyltransferase family.</text>
</comment>
<dbReference type="InterPro" id="IPR016461">
    <property type="entry name" value="COMT-like"/>
</dbReference>
<evidence type="ECO:0000259" key="5">
    <source>
        <dbReference type="Pfam" id="PF00891"/>
    </source>
</evidence>
<name>A0AAD4CEY3_ASPNN</name>
<evidence type="ECO:0000256" key="3">
    <source>
        <dbReference type="ARBA" id="ARBA00022691"/>
    </source>
</evidence>
<reference evidence="6" key="1">
    <citation type="journal article" date="2019" name="Beilstein J. Org. Chem.">
        <title>Nanangenines: drimane sesquiterpenoids as the dominant metabolite cohort of a novel Australian fungus, Aspergillus nanangensis.</title>
        <authorList>
            <person name="Lacey H.J."/>
            <person name="Gilchrist C.L.M."/>
            <person name="Crombie A."/>
            <person name="Kalaitzis J.A."/>
            <person name="Vuong D."/>
            <person name="Rutledge P.J."/>
            <person name="Turner P."/>
            <person name="Pitt J.I."/>
            <person name="Lacey E."/>
            <person name="Chooi Y.H."/>
            <person name="Piggott A.M."/>
        </authorList>
    </citation>
    <scope>NUCLEOTIDE SEQUENCE</scope>
    <source>
        <strain evidence="6">MST-FP2251</strain>
    </source>
</reference>
<keyword evidence="2" id="KW-0808">Transferase</keyword>
<accession>A0AAD4CEY3</accession>
<feature type="domain" description="O-methyltransferase C-terminal" evidence="5">
    <location>
        <begin position="192"/>
        <end position="378"/>
    </location>
</feature>
<evidence type="ECO:0000256" key="1">
    <source>
        <dbReference type="ARBA" id="ARBA00022603"/>
    </source>
</evidence>
<dbReference type="EMBL" id="VCAU01000118">
    <property type="protein sequence ID" value="KAF9884568.1"/>
    <property type="molecule type" value="Genomic_DNA"/>
</dbReference>
<dbReference type="Gene3D" id="1.10.10.10">
    <property type="entry name" value="Winged helix-like DNA-binding domain superfamily/Winged helix DNA-binding domain"/>
    <property type="match status" value="1"/>
</dbReference>
<evidence type="ECO:0000256" key="2">
    <source>
        <dbReference type="ARBA" id="ARBA00022679"/>
    </source>
</evidence>
<dbReference type="Gene3D" id="3.40.50.150">
    <property type="entry name" value="Vaccinia Virus protein VP39"/>
    <property type="match status" value="1"/>
</dbReference>
<keyword evidence="7" id="KW-1185">Reference proteome</keyword>
<protein>
    <recommendedName>
        <fullName evidence="5">O-methyltransferase C-terminal domain-containing protein</fullName>
    </recommendedName>
</protein>
<dbReference type="PANTHER" id="PTHR43712">
    <property type="entry name" value="PUTATIVE (AFU_ORTHOLOGUE AFUA_4G14580)-RELATED"/>
    <property type="match status" value="1"/>
</dbReference>
<dbReference type="InterPro" id="IPR029063">
    <property type="entry name" value="SAM-dependent_MTases_sf"/>
</dbReference>
<sequence>MTIANTPAELLASSISTLASRYAEKVQAGENADTEIASIVSACKDLDALVTPPESWNDRMAMSYTISTAIALLLNWDVFQILAAQAKPTSLETLATSCGCSKSLLRCALREAVAHRMLDELSPETYALNSRSSCLLDENKAAWIHYLTDIGLVTAAYLPKYVKSINGKIPEHSHRIALQMAFNVDETFYEFLHRKDPKRGVNFDKAMQRHIKGDAQASIESVFDFSILRPGAVVVDVGGGKGHHCIRIAKKHPHLSFIIQDYEANGPSDGEDTLPEALARRVRWQRHNFHHKQPMDGADVYLLSNILMDNTVSDCNRILTNIVDAMVPNHSVLLVDDAIDTLSEDSHSAYSSSMNLHMLSCFGTLFRTQEDWLMLFSEVAGGKLSIVSSWMIDAGRMIFALRRKF</sequence>
<proteinExistence type="inferred from homology"/>
<dbReference type="InterPro" id="IPR001077">
    <property type="entry name" value="COMT_C"/>
</dbReference>
<reference evidence="6" key="2">
    <citation type="submission" date="2020-02" db="EMBL/GenBank/DDBJ databases">
        <authorList>
            <person name="Gilchrist C.L.M."/>
            <person name="Chooi Y.-H."/>
        </authorList>
    </citation>
    <scope>NUCLEOTIDE SEQUENCE</scope>
    <source>
        <strain evidence="6">MST-FP2251</strain>
    </source>
</reference>
<gene>
    <name evidence="6" type="ORF">FE257_001453</name>
</gene>
<dbReference type="GO" id="GO:0044550">
    <property type="term" value="P:secondary metabolite biosynthetic process"/>
    <property type="evidence" value="ECO:0007669"/>
    <property type="project" value="UniProtKB-ARBA"/>
</dbReference>
<organism evidence="6 7">
    <name type="scientific">Aspergillus nanangensis</name>
    <dbReference type="NCBI Taxonomy" id="2582783"/>
    <lineage>
        <taxon>Eukaryota</taxon>
        <taxon>Fungi</taxon>
        <taxon>Dikarya</taxon>
        <taxon>Ascomycota</taxon>
        <taxon>Pezizomycotina</taxon>
        <taxon>Eurotiomycetes</taxon>
        <taxon>Eurotiomycetidae</taxon>
        <taxon>Eurotiales</taxon>
        <taxon>Aspergillaceae</taxon>
        <taxon>Aspergillus</taxon>
        <taxon>Aspergillus subgen. Circumdati</taxon>
    </lineage>
</organism>
<dbReference type="Pfam" id="PF00891">
    <property type="entry name" value="Methyltransf_2"/>
    <property type="match status" value="1"/>
</dbReference>
<evidence type="ECO:0000256" key="4">
    <source>
        <dbReference type="ARBA" id="ARBA00038277"/>
    </source>
</evidence>
<dbReference type="PANTHER" id="PTHR43712:SF5">
    <property type="entry name" value="O-METHYLTRANSFERASE ASQN-RELATED"/>
    <property type="match status" value="1"/>
</dbReference>
<dbReference type="InterPro" id="IPR036388">
    <property type="entry name" value="WH-like_DNA-bd_sf"/>
</dbReference>
<dbReference type="SMR" id="A0AAD4CEY3"/>
<evidence type="ECO:0000313" key="6">
    <source>
        <dbReference type="EMBL" id="KAF9884568.1"/>
    </source>
</evidence>
<comment type="caution">
    <text evidence="6">The sequence shown here is derived from an EMBL/GenBank/DDBJ whole genome shotgun (WGS) entry which is preliminary data.</text>
</comment>
<dbReference type="SUPFAM" id="SSF46785">
    <property type="entry name" value="Winged helix' DNA-binding domain"/>
    <property type="match status" value="1"/>
</dbReference>
<dbReference type="AlphaFoldDB" id="A0AAD4CEY3"/>
<dbReference type="GO" id="GO:0008171">
    <property type="term" value="F:O-methyltransferase activity"/>
    <property type="evidence" value="ECO:0007669"/>
    <property type="project" value="InterPro"/>
</dbReference>
<dbReference type="InterPro" id="IPR036390">
    <property type="entry name" value="WH_DNA-bd_sf"/>
</dbReference>